<gene>
    <name evidence="2" type="ORF">H2200_010141</name>
</gene>
<sequence>MNWTGGSLQRHSKANADALVKKQKQHFAKTRLRVQSQHFRPPSSASSLLNDLTRDSLPKKSGSSRPPPQSLAQANVSDRQHNTSPVVRRTAELEHAPSSGRHLSHQAANDEADRQGNHEISWRSIANSDNRQPENVNGVDYARKDLLEKSDWIGLATMRPARFKQTVRDEMDKVGRRRKVTSLKRKRTNPEDGASRKIHRTIQPGPPVPSLQTEDISVRVGSNIHRTQTTPSIFARKDSTQSPGSPTPDPMLVDKADNEPRTRAGGTNTPEDSSPRFQEQAFVARDESATGLAPAATARLVPLEEAVELRLSSWDKVRDYSTQDTTSSAPMLPSDPSFLSSLECDGGVDPGSIASQENKEAVAISFPHGYPSRQPSSPTLPNIIQRGIDVGVVEAAPTKGSPPHVQCRDLYQRSPIATQITSPIAGSARLSEPRLHKSFVLPSIETSPRFTLDAQIELEREVAALERQADHDGSSDLINPSDGLTTSLNAAPSSRGFNTSEERSHSGWIPQNISCTPHDTRANPQKLRDNRVTGSSRRTPSRPPPSTKHLSTVLGLSHDSKKPYSHATSAGDNSAFTSGSNVLDNEGWMKFVFPDNHHEVQGGFKFAANHIQSEPGPARHIAPSTTDEPLSADGPGPSFYIGQRHHDSLSENSNSTESIHTGANTSLFIPPSQNGEPTETDFVSHFSPMAERYARISHCVAKRECLVLR</sequence>
<dbReference type="Proteomes" id="UP001172673">
    <property type="component" value="Unassembled WGS sequence"/>
</dbReference>
<dbReference type="AlphaFoldDB" id="A0AA38X2B7"/>
<name>A0AA38X2B7_9EURO</name>
<dbReference type="EMBL" id="JAPDRK010000016">
    <property type="protein sequence ID" value="KAJ9605484.1"/>
    <property type="molecule type" value="Genomic_DNA"/>
</dbReference>
<feature type="region of interest" description="Disordered" evidence="1">
    <location>
        <begin position="172"/>
        <end position="211"/>
    </location>
</feature>
<feature type="region of interest" description="Disordered" evidence="1">
    <location>
        <begin position="647"/>
        <end position="678"/>
    </location>
</feature>
<evidence type="ECO:0000313" key="2">
    <source>
        <dbReference type="EMBL" id="KAJ9605484.1"/>
    </source>
</evidence>
<feature type="compositionally biased region" description="Polar residues" evidence="1">
    <location>
        <begin position="70"/>
        <end position="85"/>
    </location>
</feature>
<feature type="compositionally biased region" description="Polar residues" evidence="1">
    <location>
        <begin position="650"/>
        <end position="677"/>
    </location>
</feature>
<accession>A0AA38X2B7</accession>
<evidence type="ECO:0000313" key="3">
    <source>
        <dbReference type="Proteomes" id="UP001172673"/>
    </source>
</evidence>
<keyword evidence="3" id="KW-1185">Reference proteome</keyword>
<feature type="region of interest" description="Disordered" evidence="1">
    <location>
        <begin position="226"/>
        <end position="276"/>
    </location>
</feature>
<feature type="compositionally biased region" description="Polar residues" evidence="1">
    <location>
        <begin position="33"/>
        <end position="50"/>
    </location>
</feature>
<comment type="caution">
    <text evidence="2">The sequence shown here is derived from an EMBL/GenBank/DDBJ whole genome shotgun (WGS) entry which is preliminary data.</text>
</comment>
<feature type="compositionally biased region" description="Basic and acidic residues" evidence="1">
    <location>
        <begin position="252"/>
        <end position="262"/>
    </location>
</feature>
<feature type="region of interest" description="Disordered" evidence="1">
    <location>
        <begin position="1"/>
        <end position="115"/>
    </location>
</feature>
<proteinExistence type="predicted"/>
<protein>
    <submittedName>
        <fullName evidence="2">Uncharacterized protein</fullName>
    </submittedName>
</protein>
<feature type="compositionally biased region" description="Polar residues" evidence="1">
    <location>
        <begin position="476"/>
        <end position="499"/>
    </location>
</feature>
<feature type="compositionally biased region" description="Polar residues" evidence="1">
    <location>
        <begin position="265"/>
        <end position="276"/>
    </location>
</feature>
<feature type="compositionally biased region" description="Basic residues" evidence="1">
    <location>
        <begin position="21"/>
        <end position="32"/>
    </location>
</feature>
<feature type="compositionally biased region" description="Basic and acidic residues" evidence="1">
    <location>
        <begin position="518"/>
        <end position="531"/>
    </location>
</feature>
<organism evidence="2 3">
    <name type="scientific">Cladophialophora chaetospira</name>
    <dbReference type="NCBI Taxonomy" id="386627"/>
    <lineage>
        <taxon>Eukaryota</taxon>
        <taxon>Fungi</taxon>
        <taxon>Dikarya</taxon>
        <taxon>Ascomycota</taxon>
        <taxon>Pezizomycotina</taxon>
        <taxon>Eurotiomycetes</taxon>
        <taxon>Chaetothyriomycetidae</taxon>
        <taxon>Chaetothyriales</taxon>
        <taxon>Herpotrichiellaceae</taxon>
        <taxon>Cladophialophora</taxon>
    </lineage>
</organism>
<reference evidence="2" key="1">
    <citation type="submission" date="2022-10" db="EMBL/GenBank/DDBJ databases">
        <title>Culturing micro-colonial fungi from biological soil crusts in the Mojave desert and describing Neophaeococcomyces mojavensis, and introducing the new genera and species Taxawa tesnikishii.</title>
        <authorList>
            <person name="Kurbessoian T."/>
            <person name="Stajich J.E."/>
        </authorList>
    </citation>
    <scope>NUCLEOTIDE SEQUENCE</scope>
    <source>
        <strain evidence="2">TK_41</strain>
    </source>
</reference>
<evidence type="ECO:0000256" key="1">
    <source>
        <dbReference type="SAM" id="MobiDB-lite"/>
    </source>
</evidence>
<feature type="compositionally biased region" description="Basic residues" evidence="1">
    <location>
        <begin position="175"/>
        <end position="187"/>
    </location>
</feature>
<feature type="region of interest" description="Disordered" evidence="1">
    <location>
        <begin position="466"/>
        <end position="552"/>
    </location>
</feature>